<reference evidence="1 2" key="1">
    <citation type="submission" date="2015-03" db="EMBL/GenBank/DDBJ databases">
        <authorList>
            <person name="Krishnan R."/>
            <person name="Midha S."/>
            <person name="Patil P.B."/>
            <person name="Rameshkumar N."/>
        </authorList>
    </citation>
    <scope>NUCLEOTIDE SEQUENCE [LARGE SCALE GENOMIC DNA]</scope>
    <source>
        <strain evidence="1 2">L1E11</strain>
    </source>
</reference>
<name>A0ABX5M0H0_9GAMM</name>
<gene>
    <name evidence="1" type="ORF">WH50_10075</name>
</gene>
<proteinExistence type="predicted"/>
<evidence type="ECO:0008006" key="3">
    <source>
        <dbReference type="Google" id="ProtNLM"/>
    </source>
</evidence>
<protein>
    <recommendedName>
        <fullName evidence="3">Aspartate carbamoyltransferase</fullName>
    </recommendedName>
</protein>
<sequence length="153" mass="17078">MIGTAASLWAHADDMPADTTRQDMVHQMGHEVMPFSLDKTSHIFTTNDTGGVQKVLAQSSEDKEQVALIQNHLLYESVQFQQGNFADPTRLHGEDMPGLKTMEEGSTRIRIQYERLPAGAQITYSSDDPKLVEAIHDWFKAQLDDHGADAKPQ</sequence>
<evidence type="ECO:0000313" key="2">
    <source>
        <dbReference type="Proteomes" id="UP000248090"/>
    </source>
</evidence>
<comment type="caution">
    <text evidence="1">The sequence shown here is derived from an EMBL/GenBank/DDBJ whole genome shotgun (WGS) entry which is preliminary data.</text>
</comment>
<evidence type="ECO:0000313" key="1">
    <source>
        <dbReference type="EMBL" id="PXF31430.1"/>
    </source>
</evidence>
<dbReference type="EMBL" id="LAPT01000042">
    <property type="protein sequence ID" value="PXF31430.1"/>
    <property type="molecule type" value="Genomic_DNA"/>
</dbReference>
<keyword evidence="2" id="KW-1185">Reference proteome</keyword>
<accession>A0ABX5M0H0</accession>
<dbReference type="Proteomes" id="UP000248090">
    <property type="component" value="Unassembled WGS sequence"/>
</dbReference>
<organism evidence="1 2">
    <name type="scientific">Pokkaliibacter plantistimulans</name>
    <dbReference type="NCBI Taxonomy" id="1635171"/>
    <lineage>
        <taxon>Bacteria</taxon>
        <taxon>Pseudomonadati</taxon>
        <taxon>Pseudomonadota</taxon>
        <taxon>Gammaproteobacteria</taxon>
        <taxon>Oceanospirillales</taxon>
        <taxon>Balneatrichaceae</taxon>
        <taxon>Pokkaliibacter</taxon>
    </lineage>
</organism>